<accession>A0AC58TPK1</accession>
<reference evidence="1" key="1">
    <citation type="journal article" date="2014" name="Nat. Commun.">
        <title>The tobacco genome sequence and its comparison with those of tomato and potato.</title>
        <authorList>
            <person name="Sierro N."/>
            <person name="Battey J.N."/>
            <person name="Ouadi S."/>
            <person name="Bakaher N."/>
            <person name="Bovet L."/>
            <person name="Willig A."/>
            <person name="Goepfert S."/>
            <person name="Peitsch M.C."/>
            <person name="Ivanov N.V."/>
        </authorList>
    </citation>
    <scope>NUCLEOTIDE SEQUENCE [LARGE SCALE GENOMIC DNA]</scope>
</reference>
<dbReference type="Proteomes" id="UP000790787">
    <property type="component" value="Chromosome 22"/>
</dbReference>
<evidence type="ECO:0000313" key="2">
    <source>
        <dbReference type="RefSeq" id="XP_075099139.1"/>
    </source>
</evidence>
<evidence type="ECO:0000313" key="1">
    <source>
        <dbReference type="Proteomes" id="UP000790787"/>
    </source>
</evidence>
<keyword evidence="1" id="KW-1185">Reference proteome</keyword>
<organism evidence="1 2">
    <name type="scientific">Nicotiana tabacum</name>
    <name type="common">Common tobacco</name>
    <dbReference type="NCBI Taxonomy" id="4097"/>
    <lineage>
        <taxon>Eukaryota</taxon>
        <taxon>Viridiplantae</taxon>
        <taxon>Streptophyta</taxon>
        <taxon>Embryophyta</taxon>
        <taxon>Tracheophyta</taxon>
        <taxon>Spermatophyta</taxon>
        <taxon>Magnoliopsida</taxon>
        <taxon>eudicotyledons</taxon>
        <taxon>Gunneridae</taxon>
        <taxon>Pentapetalae</taxon>
        <taxon>asterids</taxon>
        <taxon>lamiids</taxon>
        <taxon>Solanales</taxon>
        <taxon>Solanaceae</taxon>
        <taxon>Nicotianoideae</taxon>
        <taxon>Nicotianeae</taxon>
        <taxon>Nicotiana</taxon>
    </lineage>
</organism>
<sequence>MTLFLKKYRIEVMGIVETIVKVNKARRITQKMAKDWQAKYNYDHAYNGHIWLLCKPHIKLQILEVNAQFIYCEMEDSNCQIRLFLIVIYARIEIIKPKQVEDQFLSFFKKLMRESSRILPCPNSEEVTTEEIFDVVKSMPTNKAPNVDGFPIESFTQHWEEVKGDVLANVLVFFQTRKINKAINCTAITLIPKVRNLTQVKDYRPIA</sequence>
<protein>
    <submittedName>
        <fullName evidence="2">Uncharacterized protein LOC142176006</fullName>
    </submittedName>
</protein>
<gene>
    <name evidence="2" type="primary">LOC142176006</name>
</gene>
<reference evidence="2" key="2">
    <citation type="submission" date="2025-08" db="UniProtKB">
        <authorList>
            <consortium name="RefSeq"/>
        </authorList>
    </citation>
    <scope>IDENTIFICATION</scope>
    <source>
        <tissue evidence="2">Leaf</tissue>
    </source>
</reference>
<proteinExistence type="predicted"/>
<dbReference type="RefSeq" id="XP_075099139.1">
    <property type="nucleotide sequence ID" value="XM_075243038.1"/>
</dbReference>
<name>A0AC58TPK1_TOBAC</name>